<dbReference type="AlphaFoldDB" id="A0AA88KF74"/>
<dbReference type="Pfam" id="PF04893">
    <property type="entry name" value="Yip1"/>
    <property type="match status" value="1"/>
</dbReference>
<feature type="transmembrane region" description="Helical" evidence="6">
    <location>
        <begin position="106"/>
        <end position="124"/>
    </location>
</feature>
<feature type="compositionally biased region" description="Polar residues" evidence="7">
    <location>
        <begin position="1"/>
        <end position="11"/>
    </location>
</feature>
<evidence type="ECO:0000313" key="10">
    <source>
        <dbReference type="Proteomes" id="UP000816034"/>
    </source>
</evidence>
<evidence type="ECO:0000256" key="4">
    <source>
        <dbReference type="ARBA" id="ARBA00022989"/>
    </source>
</evidence>
<dbReference type="InterPro" id="IPR006977">
    <property type="entry name" value="Yip1_dom"/>
</dbReference>
<protein>
    <recommendedName>
        <fullName evidence="6">Protein YIPF</fullName>
    </recommendedName>
</protein>
<evidence type="ECO:0000256" key="5">
    <source>
        <dbReference type="ARBA" id="ARBA00023136"/>
    </source>
</evidence>
<dbReference type="PANTHER" id="PTHR21236">
    <property type="entry name" value="GOLGI MEMBRANE PROTEIN YIP1"/>
    <property type="match status" value="1"/>
</dbReference>
<feature type="transmembrane region" description="Helical" evidence="6">
    <location>
        <begin position="161"/>
        <end position="183"/>
    </location>
</feature>
<organism evidence="9 10">
    <name type="scientific">Naegleria lovaniensis</name>
    <name type="common">Amoeba</name>
    <dbReference type="NCBI Taxonomy" id="51637"/>
    <lineage>
        <taxon>Eukaryota</taxon>
        <taxon>Discoba</taxon>
        <taxon>Heterolobosea</taxon>
        <taxon>Tetramitia</taxon>
        <taxon>Eutetramitia</taxon>
        <taxon>Vahlkampfiidae</taxon>
        <taxon>Naegleria</taxon>
    </lineage>
</organism>
<feature type="transmembrane region" description="Helical" evidence="6">
    <location>
        <begin position="220"/>
        <end position="237"/>
    </location>
</feature>
<dbReference type="RefSeq" id="XP_044544822.1">
    <property type="nucleotide sequence ID" value="XM_044699223.1"/>
</dbReference>
<dbReference type="Proteomes" id="UP000816034">
    <property type="component" value="Unassembled WGS sequence"/>
</dbReference>
<dbReference type="InterPro" id="IPR045231">
    <property type="entry name" value="Yip1/4-like"/>
</dbReference>
<dbReference type="GO" id="GO:0000139">
    <property type="term" value="C:Golgi membrane"/>
    <property type="evidence" value="ECO:0007669"/>
    <property type="project" value="UniProtKB-SubCell"/>
</dbReference>
<gene>
    <name evidence="9" type="ORF">C9374_009076</name>
</gene>
<comment type="subcellular location">
    <subcellularLocation>
        <location evidence="6">Golgi apparatus membrane</location>
        <topology evidence="6">Multi-pass membrane protein</topology>
    </subcellularLocation>
    <subcellularLocation>
        <location evidence="1">Membrane</location>
        <topology evidence="1">Multi-pass membrane protein</topology>
    </subcellularLocation>
</comment>
<dbReference type="PANTHER" id="PTHR21236:SF1">
    <property type="entry name" value="PROTEIN YIPF6"/>
    <property type="match status" value="1"/>
</dbReference>
<keyword evidence="10" id="KW-1185">Reference proteome</keyword>
<comment type="similarity">
    <text evidence="2 6">Belongs to the YIP1 family.</text>
</comment>
<feature type="transmembrane region" description="Helical" evidence="6">
    <location>
        <begin position="130"/>
        <end position="149"/>
    </location>
</feature>
<dbReference type="GO" id="GO:0006888">
    <property type="term" value="P:endoplasmic reticulum to Golgi vesicle-mediated transport"/>
    <property type="evidence" value="ECO:0007669"/>
    <property type="project" value="InterPro"/>
</dbReference>
<reference evidence="9 10" key="1">
    <citation type="journal article" date="2018" name="BMC Genomics">
        <title>The genome of Naegleria lovaniensis, the basis for a comparative approach to unravel pathogenicity factors of the human pathogenic amoeba N. fowleri.</title>
        <authorList>
            <person name="Liechti N."/>
            <person name="Schurch N."/>
            <person name="Bruggmann R."/>
            <person name="Wittwer M."/>
        </authorList>
    </citation>
    <scope>NUCLEOTIDE SEQUENCE [LARGE SCALE GENOMIC DNA]</scope>
    <source>
        <strain evidence="9 10">ATCC 30569</strain>
    </source>
</reference>
<evidence type="ECO:0000256" key="3">
    <source>
        <dbReference type="ARBA" id="ARBA00022692"/>
    </source>
</evidence>
<evidence type="ECO:0000256" key="6">
    <source>
        <dbReference type="RuleBase" id="RU361264"/>
    </source>
</evidence>
<keyword evidence="5 6" id="KW-0472">Membrane</keyword>
<evidence type="ECO:0000256" key="1">
    <source>
        <dbReference type="ARBA" id="ARBA00004141"/>
    </source>
</evidence>
<dbReference type="GO" id="GO:0005802">
    <property type="term" value="C:trans-Golgi network"/>
    <property type="evidence" value="ECO:0007669"/>
    <property type="project" value="TreeGrafter"/>
</dbReference>
<keyword evidence="4 6" id="KW-1133">Transmembrane helix</keyword>
<accession>A0AA88KF74</accession>
<evidence type="ECO:0000256" key="2">
    <source>
        <dbReference type="ARBA" id="ARBA00010596"/>
    </source>
</evidence>
<feature type="domain" description="Yip1" evidence="8">
    <location>
        <begin position="95"/>
        <end position="235"/>
    </location>
</feature>
<feature type="transmembrane region" description="Helical" evidence="6">
    <location>
        <begin position="189"/>
        <end position="208"/>
    </location>
</feature>
<feature type="region of interest" description="Disordered" evidence="7">
    <location>
        <begin position="1"/>
        <end position="59"/>
    </location>
</feature>
<dbReference type="GeneID" id="68101530"/>
<keyword evidence="3 6" id="KW-0812">Transmembrane</keyword>
<feature type="compositionally biased region" description="Low complexity" evidence="7">
    <location>
        <begin position="40"/>
        <end position="52"/>
    </location>
</feature>
<evidence type="ECO:0000313" key="9">
    <source>
        <dbReference type="EMBL" id="KAG2377560.1"/>
    </source>
</evidence>
<sequence length="239" mass="26805">MQPQTSSSTSDPFALQHDDDPFATSAISELERQNNPLLENNSSSGTNNNTANIHKDDYDDTTDTIDEPIYKTIMRDLTNIGRKIALVLVPVRDEQKIQRELRNWDLWGPLLLCIVLAFTLGFSAKETQKGAVFGGVFVIIWLGSGIVTLNGQLLGGTISFFQSVCVLGYCVFPLVLCSVAFIFLESFTIRFFVVLCCVIWCCITSTLVLTHSVKPKRKLLSMYPVILYYIFIGWLVFVQ</sequence>
<evidence type="ECO:0000259" key="8">
    <source>
        <dbReference type="Pfam" id="PF04893"/>
    </source>
</evidence>
<proteinExistence type="inferred from homology"/>
<comment type="caution">
    <text evidence="9">The sequence shown here is derived from an EMBL/GenBank/DDBJ whole genome shotgun (WGS) entry which is preliminary data.</text>
</comment>
<name>A0AA88KF74_NAELO</name>
<evidence type="ECO:0000256" key="7">
    <source>
        <dbReference type="SAM" id="MobiDB-lite"/>
    </source>
</evidence>
<dbReference type="EMBL" id="PYSW02000037">
    <property type="protein sequence ID" value="KAG2377560.1"/>
    <property type="molecule type" value="Genomic_DNA"/>
</dbReference>